<dbReference type="PANTHER" id="PTHR37299">
    <property type="entry name" value="TRANSCRIPTIONAL REGULATOR-RELATED"/>
    <property type="match status" value="1"/>
</dbReference>
<protein>
    <submittedName>
        <fullName evidence="4">LytTR family DNA-binding domain-containing protein</fullName>
    </submittedName>
</protein>
<dbReference type="Proteomes" id="UP001238603">
    <property type="component" value="Unassembled WGS sequence"/>
</dbReference>
<dbReference type="InterPro" id="IPR046947">
    <property type="entry name" value="LytR-like"/>
</dbReference>
<keyword evidence="4" id="KW-0238">DNA-binding</keyword>
<evidence type="ECO:0000256" key="1">
    <source>
        <dbReference type="PROSITE-ProRule" id="PRU00169"/>
    </source>
</evidence>
<evidence type="ECO:0000259" key="2">
    <source>
        <dbReference type="PROSITE" id="PS50110"/>
    </source>
</evidence>
<organism evidence="4 5">
    <name type="scientific">Roseateles subflavus</name>
    <dbReference type="NCBI Taxonomy" id="3053353"/>
    <lineage>
        <taxon>Bacteria</taxon>
        <taxon>Pseudomonadati</taxon>
        <taxon>Pseudomonadota</taxon>
        <taxon>Betaproteobacteria</taxon>
        <taxon>Burkholderiales</taxon>
        <taxon>Sphaerotilaceae</taxon>
        <taxon>Roseateles</taxon>
    </lineage>
</organism>
<dbReference type="SUPFAM" id="SSF52172">
    <property type="entry name" value="CheY-like"/>
    <property type="match status" value="1"/>
</dbReference>
<comment type="caution">
    <text evidence="4">The sequence shown here is derived from an EMBL/GenBank/DDBJ whole genome shotgun (WGS) entry which is preliminary data.</text>
</comment>
<dbReference type="PROSITE" id="PS50930">
    <property type="entry name" value="HTH_LYTTR"/>
    <property type="match status" value="1"/>
</dbReference>
<dbReference type="InterPro" id="IPR011006">
    <property type="entry name" value="CheY-like_superfamily"/>
</dbReference>
<keyword evidence="5" id="KW-1185">Reference proteome</keyword>
<reference evidence="4 5" key="1">
    <citation type="submission" date="2023-06" db="EMBL/GenBank/DDBJ databases">
        <title>Pelomonas sp. APW6 16S ribosomal RNA gene genome sequencing and assembly.</title>
        <authorList>
            <person name="Woo H."/>
        </authorList>
    </citation>
    <scope>NUCLEOTIDE SEQUENCE [LARGE SCALE GENOMIC DNA]</scope>
    <source>
        <strain evidence="4 5">APW6</strain>
    </source>
</reference>
<dbReference type="RefSeq" id="WP_285981065.1">
    <property type="nucleotide sequence ID" value="NZ_JASVDS010000001.1"/>
</dbReference>
<dbReference type="Gene3D" id="2.40.50.1020">
    <property type="entry name" value="LytTr DNA-binding domain"/>
    <property type="match status" value="1"/>
</dbReference>
<feature type="domain" description="HTH LytTR-type" evidence="3">
    <location>
        <begin position="152"/>
        <end position="255"/>
    </location>
</feature>
<keyword evidence="1" id="KW-0597">Phosphoprotein</keyword>
<sequence length="255" mass="28474">MNASPIRTLIAEDEPLAAESLAEWVHALPQLELVAQCSDGPAALEAVRRLQPGLVFMDIQMPGMTGLQVLRALGEAGLAQSPAVIFTTAYDEHALAAFELHAVDYLLKPFSQERFEEAVQHALQTVGHLQQWQGALETAALPGAELEPLQRILVRDQGKIFPLQVEAIEYLRSDTKYTAVASRGRQFLVRLPITAFEQRLDPLRFLKLQRSCIVNLDFVESMSPDENSQLVVQMRDGTRFTASREVSKRLREQSI</sequence>
<dbReference type="PANTHER" id="PTHR37299:SF1">
    <property type="entry name" value="STAGE 0 SPORULATION PROTEIN A HOMOLOG"/>
    <property type="match status" value="1"/>
</dbReference>
<dbReference type="EMBL" id="JASVDS010000001">
    <property type="protein sequence ID" value="MDL5030944.1"/>
    <property type="molecule type" value="Genomic_DNA"/>
</dbReference>
<dbReference type="PROSITE" id="PS50110">
    <property type="entry name" value="RESPONSE_REGULATORY"/>
    <property type="match status" value="1"/>
</dbReference>
<name>A0ABT7LDJ7_9BURK</name>
<evidence type="ECO:0000259" key="3">
    <source>
        <dbReference type="PROSITE" id="PS50930"/>
    </source>
</evidence>
<dbReference type="Pfam" id="PF04397">
    <property type="entry name" value="LytTR"/>
    <property type="match status" value="1"/>
</dbReference>
<dbReference type="SMART" id="SM00448">
    <property type="entry name" value="REC"/>
    <property type="match status" value="1"/>
</dbReference>
<accession>A0ABT7LDJ7</accession>
<proteinExistence type="predicted"/>
<dbReference type="InterPro" id="IPR007492">
    <property type="entry name" value="LytTR_DNA-bd_dom"/>
</dbReference>
<dbReference type="Gene3D" id="3.40.50.2300">
    <property type="match status" value="1"/>
</dbReference>
<evidence type="ECO:0000313" key="4">
    <source>
        <dbReference type="EMBL" id="MDL5030944.1"/>
    </source>
</evidence>
<dbReference type="GO" id="GO:0003677">
    <property type="term" value="F:DNA binding"/>
    <property type="evidence" value="ECO:0007669"/>
    <property type="project" value="UniProtKB-KW"/>
</dbReference>
<feature type="domain" description="Response regulatory" evidence="2">
    <location>
        <begin position="7"/>
        <end position="123"/>
    </location>
</feature>
<dbReference type="InterPro" id="IPR001789">
    <property type="entry name" value="Sig_transdc_resp-reg_receiver"/>
</dbReference>
<feature type="modified residue" description="4-aspartylphosphate" evidence="1">
    <location>
        <position position="58"/>
    </location>
</feature>
<dbReference type="SMART" id="SM00850">
    <property type="entry name" value="LytTR"/>
    <property type="match status" value="1"/>
</dbReference>
<evidence type="ECO:0000313" key="5">
    <source>
        <dbReference type="Proteomes" id="UP001238603"/>
    </source>
</evidence>
<dbReference type="Pfam" id="PF00072">
    <property type="entry name" value="Response_reg"/>
    <property type="match status" value="1"/>
</dbReference>
<gene>
    <name evidence="4" type="ORF">QRD43_03415</name>
</gene>